<keyword evidence="11" id="KW-1185">Reference proteome</keyword>
<organism evidence="10 11">
    <name type="scientific">Candidatus Chaera renei</name>
    <dbReference type="NCBI Taxonomy" id="2506947"/>
    <lineage>
        <taxon>Bacteria</taxon>
        <taxon>Candidatus Saccharimonadota</taxon>
        <taxon>Candidatus Saccharimonadia</taxon>
        <taxon>Candidatus Saccharimonadales</taxon>
        <taxon>Candidatus Saccharimonadaceae</taxon>
        <taxon>Candidatus Chaera</taxon>
    </lineage>
</organism>
<comment type="subunit">
    <text evidence="7">Monomer.</text>
</comment>
<keyword evidence="6 7" id="KW-0030">Aminoacyl-tRNA synthetase</keyword>
<keyword evidence="2 7" id="KW-0436">Ligase</keyword>
<keyword evidence="4 7" id="KW-0067">ATP-binding</keyword>
<evidence type="ECO:0000256" key="4">
    <source>
        <dbReference type="ARBA" id="ARBA00022840"/>
    </source>
</evidence>
<dbReference type="Pfam" id="PF00749">
    <property type="entry name" value="tRNA-synt_1c"/>
    <property type="match status" value="1"/>
</dbReference>
<comment type="subcellular location">
    <subcellularLocation>
        <location evidence="7">Cytoplasm</location>
    </subcellularLocation>
</comment>
<dbReference type="GO" id="GO:0006424">
    <property type="term" value="P:glutamyl-tRNA aminoacylation"/>
    <property type="evidence" value="ECO:0007669"/>
    <property type="project" value="UniProtKB-UniRule"/>
</dbReference>
<dbReference type="NCBIfam" id="TIGR00464">
    <property type="entry name" value="gltX_bact"/>
    <property type="match status" value="1"/>
</dbReference>
<dbReference type="GO" id="GO:0005829">
    <property type="term" value="C:cytosol"/>
    <property type="evidence" value="ECO:0007669"/>
    <property type="project" value="TreeGrafter"/>
</dbReference>
<dbReference type="InterPro" id="IPR045462">
    <property type="entry name" value="aa-tRNA-synth_I_cd-bd"/>
</dbReference>
<evidence type="ECO:0000313" key="11">
    <source>
        <dbReference type="Proteomes" id="UP000289269"/>
    </source>
</evidence>
<dbReference type="InterPro" id="IPR033910">
    <property type="entry name" value="GluRS_core"/>
</dbReference>
<dbReference type="Proteomes" id="UP000289269">
    <property type="component" value="Unassembled WGS sequence"/>
</dbReference>
<evidence type="ECO:0000256" key="7">
    <source>
        <dbReference type="HAMAP-Rule" id="MF_00022"/>
    </source>
</evidence>
<gene>
    <name evidence="7" type="primary">gltX</name>
    <name evidence="10" type="ORF">EOT04_01975</name>
</gene>
<keyword evidence="5 7" id="KW-0648">Protein biosynthesis</keyword>
<dbReference type="PRINTS" id="PR00987">
    <property type="entry name" value="TRNASYNTHGLU"/>
</dbReference>
<dbReference type="CDD" id="cd00808">
    <property type="entry name" value="GluRS_core"/>
    <property type="match status" value="1"/>
</dbReference>
<dbReference type="InterPro" id="IPR014729">
    <property type="entry name" value="Rossmann-like_a/b/a_fold"/>
</dbReference>
<dbReference type="SUPFAM" id="SSF52374">
    <property type="entry name" value="Nucleotidylyl transferase"/>
    <property type="match status" value="1"/>
</dbReference>
<dbReference type="GO" id="GO:0004818">
    <property type="term" value="F:glutamate-tRNA ligase activity"/>
    <property type="evidence" value="ECO:0007669"/>
    <property type="project" value="UniProtKB-UniRule"/>
</dbReference>
<feature type="domain" description="Glutamyl/glutaminyl-tRNA synthetase class Ib catalytic" evidence="8">
    <location>
        <begin position="8"/>
        <end position="320"/>
    </location>
</feature>
<protein>
    <recommendedName>
        <fullName evidence="7">Glutamate--tRNA ligase</fullName>
        <ecNumber evidence="7">6.1.1.17</ecNumber>
    </recommendedName>
    <alternativeName>
        <fullName evidence="7">Glutamyl-tRNA synthetase</fullName>
        <shortName evidence="7">GluRS</shortName>
    </alternativeName>
</protein>
<dbReference type="InterPro" id="IPR008925">
    <property type="entry name" value="aa_tRNA-synth_I_cd-bd_sf"/>
</dbReference>
<dbReference type="InterPro" id="IPR020058">
    <property type="entry name" value="Glu/Gln-tRNA-synth_Ib_cat-dom"/>
</dbReference>
<keyword evidence="3 7" id="KW-0547">Nucleotide-binding</keyword>
<comment type="caution">
    <text evidence="7">Lacks conserved residue(s) required for the propagation of feature annotation.</text>
</comment>
<feature type="binding site" evidence="7">
    <location>
        <position position="254"/>
    </location>
    <ligand>
        <name>ATP</name>
        <dbReference type="ChEBI" id="CHEBI:30616"/>
    </ligand>
</feature>
<feature type="short sequence motif" description="'HIGH' region" evidence="7">
    <location>
        <begin position="15"/>
        <end position="25"/>
    </location>
</feature>
<dbReference type="PANTHER" id="PTHR43311">
    <property type="entry name" value="GLUTAMATE--TRNA LIGASE"/>
    <property type="match status" value="1"/>
</dbReference>
<accession>A0A4Q0AIT9</accession>
<dbReference type="EMBL" id="SCKW01000016">
    <property type="protein sequence ID" value="RWZ79265.1"/>
    <property type="molecule type" value="Genomic_DNA"/>
</dbReference>
<reference evidence="10" key="1">
    <citation type="submission" date="2019-01" db="EMBL/GenBank/DDBJ databases">
        <title>Genomic signatures and co-occurrence patterns of the ultra-small Saccharimodia (Patescibacteria phylum) suggest a symbiotic lifestyle.</title>
        <authorList>
            <person name="Lemos L."/>
            <person name="Medeiros J."/>
            <person name="Andreote F."/>
            <person name="Fernandes G."/>
            <person name="Varani A."/>
            <person name="Oliveira G."/>
            <person name="Pylro V."/>
        </authorList>
    </citation>
    <scope>NUCLEOTIDE SEQUENCE [LARGE SCALE GENOMIC DNA]</scope>
    <source>
        <strain evidence="10">AMD01</strain>
    </source>
</reference>
<evidence type="ECO:0000313" key="10">
    <source>
        <dbReference type="EMBL" id="RWZ79265.1"/>
    </source>
</evidence>
<dbReference type="InterPro" id="IPR000924">
    <property type="entry name" value="Glu/Gln-tRNA-synth"/>
</dbReference>
<evidence type="ECO:0000256" key="6">
    <source>
        <dbReference type="ARBA" id="ARBA00023146"/>
    </source>
</evidence>
<comment type="function">
    <text evidence="7">Catalyzes the attachment of glutamate to tRNA(Glu) in a two-step reaction: glutamate is first activated by ATP to form Glu-AMP and then transferred to the acceptor end of tRNA(Glu).</text>
</comment>
<comment type="caution">
    <text evidence="10">The sequence shown here is derived from an EMBL/GenBank/DDBJ whole genome shotgun (WGS) entry which is preliminary data.</text>
</comment>
<feature type="short sequence motif" description="'KMSKS' region" evidence="7">
    <location>
        <begin position="251"/>
        <end position="255"/>
    </location>
</feature>
<dbReference type="GO" id="GO:0005524">
    <property type="term" value="F:ATP binding"/>
    <property type="evidence" value="ECO:0007669"/>
    <property type="project" value="UniProtKB-UniRule"/>
</dbReference>
<dbReference type="Gene3D" id="3.40.50.620">
    <property type="entry name" value="HUPs"/>
    <property type="match status" value="1"/>
</dbReference>
<evidence type="ECO:0000259" key="9">
    <source>
        <dbReference type="Pfam" id="PF19269"/>
    </source>
</evidence>
<comment type="similarity">
    <text evidence="1 7">Belongs to the class-I aminoacyl-tRNA synthetase family. Glutamate--tRNA ligase type 1 subfamily.</text>
</comment>
<proteinExistence type="inferred from homology"/>
<dbReference type="Pfam" id="PF19269">
    <property type="entry name" value="Anticodon_2"/>
    <property type="match status" value="1"/>
</dbReference>
<dbReference type="PANTHER" id="PTHR43311:SF2">
    <property type="entry name" value="GLUTAMATE--TRNA LIGASE, MITOCHONDRIAL-RELATED"/>
    <property type="match status" value="1"/>
</dbReference>
<evidence type="ECO:0000256" key="5">
    <source>
        <dbReference type="ARBA" id="ARBA00022917"/>
    </source>
</evidence>
<dbReference type="GO" id="GO:0000049">
    <property type="term" value="F:tRNA binding"/>
    <property type="evidence" value="ECO:0007669"/>
    <property type="project" value="InterPro"/>
</dbReference>
<sequence>MPKSQPAKVRTRFAPSPTGFLHVGSVRAALFPWLVARQNNGRFVLRIEDTDQTREVSGATAIIRQTLEWLGIDWDEGPEKGGDFGPYVQSQRAKAGIYLNWAQKLIDKGLAYADVRTPKELEALREDAKQSQRPFLARNYRPQQPTDWRPGMPLRFRCTPKAYSWHDLIMGDLLAGEAAVDDFILLKSDGMPTYNFAHIVDDYEMRISHVVRGSEYVSSMPKYLALYEALAIAPPLFAHAPHVMDADGKKKLSKRDGAKSVLDYKSQGFLPEAMLNFLASLGWNDGSEQEIFSAQELINKFKLERVQKSGARFDENRLVWLNGQWIRRIGPDELYQKSGPFWPAEADRANEAYKKQVLNLVGDRLKTLADIPMMTRYFFSEPAPDLSLIKNHRQLKELTNHQLAGLLESAKSALDTSNFTADDLRSRLTGLLGNTGQKPAVLLGLIRIAVTWAPFSPELAATLSLLGKPAVIKRLDGAISLFRQSP</sequence>
<feature type="domain" description="Aminoacyl-tRNA synthetase class I anticodon-binding" evidence="9">
    <location>
        <begin position="334"/>
        <end position="479"/>
    </location>
</feature>
<evidence type="ECO:0000256" key="1">
    <source>
        <dbReference type="ARBA" id="ARBA00007894"/>
    </source>
</evidence>
<dbReference type="Gene3D" id="1.10.10.350">
    <property type="match status" value="1"/>
</dbReference>
<dbReference type="GO" id="GO:0008270">
    <property type="term" value="F:zinc ion binding"/>
    <property type="evidence" value="ECO:0007669"/>
    <property type="project" value="InterPro"/>
</dbReference>
<dbReference type="AlphaFoldDB" id="A0A4Q0AIT9"/>
<dbReference type="InterPro" id="IPR004527">
    <property type="entry name" value="Glu-tRNA-ligase_bac/mito"/>
</dbReference>
<dbReference type="InterPro" id="IPR049940">
    <property type="entry name" value="GluQ/Sye"/>
</dbReference>
<evidence type="ECO:0000256" key="2">
    <source>
        <dbReference type="ARBA" id="ARBA00022598"/>
    </source>
</evidence>
<keyword evidence="7" id="KW-0963">Cytoplasm</keyword>
<name>A0A4Q0AIT9_9BACT</name>
<comment type="catalytic activity">
    <reaction evidence="7">
        <text>tRNA(Glu) + L-glutamate + ATP = L-glutamyl-tRNA(Glu) + AMP + diphosphate</text>
        <dbReference type="Rhea" id="RHEA:23540"/>
        <dbReference type="Rhea" id="RHEA-COMP:9663"/>
        <dbReference type="Rhea" id="RHEA-COMP:9680"/>
        <dbReference type="ChEBI" id="CHEBI:29985"/>
        <dbReference type="ChEBI" id="CHEBI:30616"/>
        <dbReference type="ChEBI" id="CHEBI:33019"/>
        <dbReference type="ChEBI" id="CHEBI:78442"/>
        <dbReference type="ChEBI" id="CHEBI:78520"/>
        <dbReference type="ChEBI" id="CHEBI:456215"/>
        <dbReference type="EC" id="6.1.1.17"/>
    </reaction>
</comment>
<dbReference type="HAMAP" id="MF_00022">
    <property type="entry name" value="Glu_tRNA_synth_type1"/>
    <property type="match status" value="1"/>
</dbReference>
<dbReference type="EC" id="6.1.1.17" evidence="7"/>
<evidence type="ECO:0000259" key="8">
    <source>
        <dbReference type="Pfam" id="PF00749"/>
    </source>
</evidence>
<dbReference type="SUPFAM" id="SSF48163">
    <property type="entry name" value="An anticodon-binding domain of class I aminoacyl-tRNA synthetases"/>
    <property type="match status" value="1"/>
</dbReference>
<evidence type="ECO:0000256" key="3">
    <source>
        <dbReference type="ARBA" id="ARBA00022741"/>
    </source>
</evidence>
<dbReference type="InterPro" id="IPR020751">
    <property type="entry name" value="aa-tRNA-synth_I_codon-bd_sub2"/>
</dbReference>